<dbReference type="EMBL" id="CP163439">
    <property type="protein sequence ID" value="XDQ39132.1"/>
    <property type="molecule type" value="Genomic_DNA"/>
</dbReference>
<protein>
    <submittedName>
        <fullName evidence="2">Uncharacterized protein</fullName>
    </submittedName>
</protein>
<dbReference type="RefSeq" id="WP_369173860.1">
    <property type="nucleotide sequence ID" value="NZ_CP163439.1"/>
</dbReference>
<name>A0AB39Q7D3_9ACTN</name>
<feature type="region of interest" description="Disordered" evidence="1">
    <location>
        <begin position="25"/>
        <end position="49"/>
    </location>
</feature>
<gene>
    <name evidence="2" type="ORF">AB5J49_40470</name>
</gene>
<sequence>MTDDVLFLSGDQVTRLLGFDAAIASQRSAPPGVPRLGRRSRRSTQPPRPLAAVRLWSPTARNRSRAAERLAVTGASPVAARTLSGSFEPGRVRRRNRGSQEGGPVTTHARTGAMTGAAKEVRP</sequence>
<feature type="region of interest" description="Disordered" evidence="1">
    <location>
        <begin position="61"/>
        <end position="123"/>
    </location>
</feature>
<evidence type="ECO:0000313" key="2">
    <source>
        <dbReference type="EMBL" id="XDQ39132.1"/>
    </source>
</evidence>
<evidence type="ECO:0000256" key="1">
    <source>
        <dbReference type="SAM" id="MobiDB-lite"/>
    </source>
</evidence>
<organism evidence="2">
    <name type="scientific">Streptomyces sp. R28</name>
    <dbReference type="NCBI Taxonomy" id="3238628"/>
    <lineage>
        <taxon>Bacteria</taxon>
        <taxon>Bacillati</taxon>
        <taxon>Actinomycetota</taxon>
        <taxon>Actinomycetes</taxon>
        <taxon>Kitasatosporales</taxon>
        <taxon>Streptomycetaceae</taxon>
        <taxon>Streptomyces</taxon>
    </lineage>
</organism>
<reference evidence="2" key="1">
    <citation type="submission" date="2024-07" db="EMBL/GenBank/DDBJ databases">
        <authorList>
            <person name="Yu S.T."/>
        </authorList>
    </citation>
    <scope>NUCLEOTIDE SEQUENCE</scope>
    <source>
        <strain evidence="2">R28</strain>
    </source>
</reference>
<accession>A0AB39Q7D3</accession>
<dbReference type="AlphaFoldDB" id="A0AB39Q7D3"/>
<proteinExistence type="predicted"/>